<evidence type="ECO:0000256" key="2">
    <source>
        <dbReference type="ARBA" id="ARBA00022670"/>
    </source>
</evidence>
<organism evidence="5">
    <name type="scientific">Cyprideis torosa</name>
    <dbReference type="NCBI Taxonomy" id="163714"/>
    <lineage>
        <taxon>Eukaryota</taxon>
        <taxon>Metazoa</taxon>
        <taxon>Ecdysozoa</taxon>
        <taxon>Arthropoda</taxon>
        <taxon>Crustacea</taxon>
        <taxon>Oligostraca</taxon>
        <taxon>Ostracoda</taxon>
        <taxon>Podocopa</taxon>
        <taxon>Podocopida</taxon>
        <taxon>Cytherocopina</taxon>
        <taxon>Cytheroidea</taxon>
        <taxon>Cytherideidae</taxon>
        <taxon>Cyprideis</taxon>
    </lineage>
</organism>
<proteinExistence type="inferred from homology"/>
<keyword evidence="3" id="KW-0378">Hydrolase</keyword>
<dbReference type="GO" id="GO:0006508">
    <property type="term" value="P:proteolysis"/>
    <property type="evidence" value="ECO:0007669"/>
    <property type="project" value="UniProtKB-KW"/>
</dbReference>
<feature type="non-terminal residue" evidence="5">
    <location>
        <position position="205"/>
    </location>
</feature>
<dbReference type="PANTHER" id="PTHR43343:SF3">
    <property type="entry name" value="PROTEASE DO-LIKE 8, CHLOROPLASTIC"/>
    <property type="match status" value="1"/>
</dbReference>
<evidence type="ECO:0000256" key="3">
    <source>
        <dbReference type="ARBA" id="ARBA00022801"/>
    </source>
</evidence>
<dbReference type="PRINTS" id="PR00834">
    <property type="entry name" value="PROTEASES2C"/>
</dbReference>
<dbReference type="GO" id="GO:0004252">
    <property type="term" value="F:serine-type endopeptidase activity"/>
    <property type="evidence" value="ECO:0007669"/>
    <property type="project" value="InterPro"/>
</dbReference>
<dbReference type="OrthoDB" id="4217619at2759"/>
<sequence>RQQRDQNQPSGLGSGVIISEDGYIVTNNHVIEGAERIEVELNDQTTFNADLVGTDPNTDIALLKIDADGLNYLKFVNSDQVQVGEWVLAVGNPFGLSSTVTAGIISAKARNINILSRSGDSPIESFLQTDAAINPGNSGGALVNSNGDLVGINTAISSQTGSYIGYGFAVPSNLVKKIVEDLKEYGIIQRGYLGISGLDLTDEDQ</sequence>
<evidence type="ECO:0000313" key="5">
    <source>
        <dbReference type="EMBL" id="CAD7235849.1"/>
    </source>
</evidence>
<comment type="similarity">
    <text evidence="1">Belongs to the peptidase S1C family.</text>
</comment>
<dbReference type="Pfam" id="PF13365">
    <property type="entry name" value="Trypsin_2"/>
    <property type="match status" value="1"/>
</dbReference>
<evidence type="ECO:0000256" key="1">
    <source>
        <dbReference type="ARBA" id="ARBA00010541"/>
    </source>
</evidence>
<keyword evidence="4" id="KW-0720">Serine protease</keyword>
<reference evidence="5" key="1">
    <citation type="submission" date="2020-11" db="EMBL/GenBank/DDBJ databases">
        <authorList>
            <person name="Tran Van P."/>
        </authorList>
    </citation>
    <scope>NUCLEOTIDE SEQUENCE</scope>
</reference>
<dbReference type="InterPro" id="IPR001940">
    <property type="entry name" value="Peptidase_S1C"/>
</dbReference>
<dbReference type="Gene3D" id="2.40.10.120">
    <property type="match status" value="1"/>
</dbReference>
<dbReference type="AlphaFoldDB" id="A0A7R8WS74"/>
<dbReference type="InterPro" id="IPR009003">
    <property type="entry name" value="Peptidase_S1_PA"/>
</dbReference>
<dbReference type="PANTHER" id="PTHR43343">
    <property type="entry name" value="PEPTIDASE S12"/>
    <property type="match status" value="1"/>
</dbReference>
<dbReference type="SUPFAM" id="SSF50494">
    <property type="entry name" value="Trypsin-like serine proteases"/>
    <property type="match status" value="1"/>
</dbReference>
<name>A0A7R8WS74_9CRUS</name>
<keyword evidence="2" id="KW-0645">Protease</keyword>
<evidence type="ECO:0000256" key="4">
    <source>
        <dbReference type="ARBA" id="ARBA00022825"/>
    </source>
</evidence>
<protein>
    <submittedName>
        <fullName evidence="5">Uncharacterized protein</fullName>
    </submittedName>
</protein>
<dbReference type="EMBL" id="OB674997">
    <property type="protein sequence ID" value="CAD7235849.1"/>
    <property type="molecule type" value="Genomic_DNA"/>
</dbReference>
<feature type="non-terminal residue" evidence="5">
    <location>
        <position position="1"/>
    </location>
</feature>
<gene>
    <name evidence="5" type="ORF">CTOB1V02_LOCUS13664</name>
</gene>
<accession>A0A7R8WS74</accession>
<dbReference type="FunFam" id="2.40.10.10:FF:000001">
    <property type="entry name" value="Periplasmic serine protease DegS"/>
    <property type="match status" value="1"/>
</dbReference>
<dbReference type="InterPro" id="IPR051201">
    <property type="entry name" value="Chloro_Bact_Ser_Proteases"/>
</dbReference>